<keyword evidence="8" id="KW-0732">Signal</keyword>
<dbReference type="Pfam" id="PF03734">
    <property type="entry name" value="YkuD"/>
    <property type="match status" value="1"/>
</dbReference>
<evidence type="ECO:0000256" key="4">
    <source>
        <dbReference type="ARBA" id="ARBA00022960"/>
    </source>
</evidence>
<feature type="active site" description="Proton donor/acceptor" evidence="7">
    <location>
        <position position="152"/>
    </location>
</feature>
<comment type="caution">
    <text evidence="10">The sequence shown here is derived from an EMBL/GenBank/DDBJ whole genome shotgun (WGS) entry which is preliminary data.</text>
</comment>
<feature type="domain" description="L,D-TPase catalytic" evidence="9">
    <location>
        <begin position="60"/>
        <end position="191"/>
    </location>
</feature>
<dbReference type="PANTHER" id="PTHR36699:SF1">
    <property type="entry name" value="L,D-TRANSPEPTIDASE YAFK-RELATED"/>
    <property type="match status" value="1"/>
</dbReference>
<feature type="chain" id="PRO_5030946057" evidence="8">
    <location>
        <begin position="23"/>
        <end position="429"/>
    </location>
</feature>
<dbReference type="PROSITE" id="PS52029">
    <property type="entry name" value="LD_TPASE"/>
    <property type="match status" value="1"/>
</dbReference>
<dbReference type="EMBL" id="JACHEU010000001">
    <property type="protein sequence ID" value="MBB6011213.1"/>
    <property type="molecule type" value="Genomic_DNA"/>
</dbReference>
<organism evidence="10 11">
    <name type="scientific">Aquamicrobium lusatiense</name>
    <dbReference type="NCBI Taxonomy" id="89772"/>
    <lineage>
        <taxon>Bacteria</taxon>
        <taxon>Pseudomonadati</taxon>
        <taxon>Pseudomonadota</taxon>
        <taxon>Alphaproteobacteria</taxon>
        <taxon>Hyphomicrobiales</taxon>
        <taxon>Phyllobacteriaceae</taxon>
        <taxon>Aquamicrobium</taxon>
    </lineage>
</organism>
<feature type="signal peptide" evidence="8">
    <location>
        <begin position="1"/>
        <end position="22"/>
    </location>
</feature>
<evidence type="ECO:0000256" key="2">
    <source>
        <dbReference type="ARBA" id="ARBA00005992"/>
    </source>
</evidence>
<dbReference type="CDD" id="cd16913">
    <property type="entry name" value="YkuD_like"/>
    <property type="match status" value="1"/>
</dbReference>
<evidence type="ECO:0000259" key="9">
    <source>
        <dbReference type="PROSITE" id="PS52029"/>
    </source>
</evidence>
<dbReference type="GO" id="GO:0071555">
    <property type="term" value="P:cell wall organization"/>
    <property type="evidence" value="ECO:0007669"/>
    <property type="project" value="UniProtKB-UniRule"/>
</dbReference>
<protein>
    <submittedName>
        <fullName evidence="10">Murein L,D-transpeptidase YafK</fullName>
    </submittedName>
</protein>
<accession>A0A7W9S1F5</accession>
<name>A0A7W9S1F5_9HYPH</name>
<keyword evidence="11" id="KW-1185">Reference proteome</keyword>
<dbReference type="InterPro" id="IPR005490">
    <property type="entry name" value="LD_TPept_cat_dom"/>
</dbReference>
<evidence type="ECO:0000256" key="1">
    <source>
        <dbReference type="ARBA" id="ARBA00004752"/>
    </source>
</evidence>
<feature type="active site" description="Nucleophile" evidence="7">
    <location>
        <position position="160"/>
    </location>
</feature>
<evidence type="ECO:0000256" key="6">
    <source>
        <dbReference type="ARBA" id="ARBA00023316"/>
    </source>
</evidence>
<dbReference type="UniPathway" id="UPA00219"/>
<dbReference type="SUPFAM" id="SSF141523">
    <property type="entry name" value="L,D-transpeptidase catalytic domain-like"/>
    <property type="match status" value="1"/>
</dbReference>
<keyword evidence="3" id="KW-0808">Transferase</keyword>
<keyword evidence="4 7" id="KW-0133">Cell shape</keyword>
<dbReference type="InterPro" id="IPR038063">
    <property type="entry name" value="Transpep_catalytic_dom"/>
</dbReference>
<dbReference type="GO" id="GO:0004180">
    <property type="term" value="F:carboxypeptidase activity"/>
    <property type="evidence" value="ECO:0007669"/>
    <property type="project" value="UniProtKB-ARBA"/>
</dbReference>
<dbReference type="PROSITE" id="PS51257">
    <property type="entry name" value="PROKAR_LIPOPROTEIN"/>
    <property type="match status" value="1"/>
</dbReference>
<dbReference type="AlphaFoldDB" id="A0A7W9S1F5"/>
<gene>
    <name evidence="10" type="ORF">HNR59_000558</name>
</gene>
<comment type="pathway">
    <text evidence="1 7">Cell wall biogenesis; peptidoglycan biosynthesis.</text>
</comment>
<sequence length="429" mass="46639">MLTRFARAGLLIGAIGGAIALAGCTDSSIGDFAPQHANRQLPPKIQQAMKAKGMNKTAPVMARVFKEEGKLEIWKQKTNGRYDLIASYDICKWSGKLGPKFTEGDRQAPEGFYTVRPSQMKPNSQYHLAFNIGYPNTYDRANGRTGSNLMVHGACSSAGCYSMTDQQIEEIYAFGRDAFQGGQTEFQVQAFPFRMTAANMARYRNDPNYEFWKMLKVGYDHFELTKVPPKVDVCDRRYVFNQIPVDGQPFNPTGACPASSQPDSLKVAYTSYQSTYEAAFNSALKSSTPAPKPTIAGLKEAHIVSEWTRKRARGERVPVEPPSLNADGTITQTERMGRIDSAEGRRMAAIDAEQDAKKKAVEEKARAVAAAKAAAEAQKVETAAAAKAAEIAAQTPQQALEIQAAQSGAPADDGAAAKLKKRLLGMFGG</sequence>
<dbReference type="RefSeq" id="WP_183825682.1">
    <property type="nucleotide sequence ID" value="NZ_JACHEU010000001.1"/>
</dbReference>
<dbReference type="PANTHER" id="PTHR36699">
    <property type="entry name" value="LD-TRANSPEPTIDASE"/>
    <property type="match status" value="1"/>
</dbReference>
<evidence type="ECO:0000256" key="7">
    <source>
        <dbReference type="PROSITE-ProRule" id="PRU01373"/>
    </source>
</evidence>
<proteinExistence type="inferred from homology"/>
<evidence type="ECO:0000313" key="11">
    <source>
        <dbReference type="Proteomes" id="UP000533306"/>
    </source>
</evidence>
<dbReference type="Proteomes" id="UP000533306">
    <property type="component" value="Unassembled WGS sequence"/>
</dbReference>
<comment type="similarity">
    <text evidence="2">Belongs to the YkuD family.</text>
</comment>
<reference evidence="10 11" key="1">
    <citation type="submission" date="2020-08" db="EMBL/GenBank/DDBJ databases">
        <title>Genomic Encyclopedia of Type Strains, Phase IV (KMG-IV): sequencing the most valuable type-strain genomes for metagenomic binning, comparative biology and taxonomic classification.</title>
        <authorList>
            <person name="Goeker M."/>
        </authorList>
    </citation>
    <scope>NUCLEOTIDE SEQUENCE [LARGE SCALE GENOMIC DNA]</scope>
    <source>
        <strain evidence="10 11">DSM 11099</strain>
    </source>
</reference>
<dbReference type="GO" id="GO:0008360">
    <property type="term" value="P:regulation of cell shape"/>
    <property type="evidence" value="ECO:0007669"/>
    <property type="project" value="UniProtKB-UniRule"/>
</dbReference>
<dbReference type="GO" id="GO:0016740">
    <property type="term" value="F:transferase activity"/>
    <property type="evidence" value="ECO:0007669"/>
    <property type="project" value="UniProtKB-KW"/>
</dbReference>
<evidence type="ECO:0000256" key="8">
    <source>
        <dbReference type="SAM" id="SignalP"/>
    </source>
</evidence>
<dbReference type="GO" id="GO:0009252">
    <property type="term" value="P:peptidoglycan biosynthetic process"/>
    <property type="evidence" value="ECO:0007669"/>
    <property type="project" value="UniProtKB-UniPathway"/>
</dbReference>
<evidence type="ECO:0000256" key="3">
    <source>
        <dbReference type="ARBA" id="ARBA00022679"/>
    </source>
</evidence>
<keyword evidence="6 7" id="KW-0961">Cell wall biogenesis/degradation</keyword>
<evidence type="ECO:0000256" key="5">
    <source>
        <dbReference type="ARBA" id="ARBA00022984"/>
    </source>
</evidence>
<keyword evidence="5 7" id="KW-0573">Peptidoglycan synthesis</keyword>
<evidence type="ECO:0000313" key="10">
    <source>
        <dbReference type="EMBL" id="MBB6011213.1"/>
    </source>
</evidence>